<evidence type="ECO:0000313" key="2">
    <source>
        <dbReference type="EMBL" id="KJV05509.1"/>
    </source>
</evidence>
<proteinExistence type="predicted"/>
<comment type="caution">
    <text evidence="2">The sequence shown here is derived from an EMBL/GenBank/DDBJ whole genome shotgun (WGS) entry which is preliminary data.</text>
</comment>
<accession>A0A0F3IJ09</accession>
<sequence>MWWLIGQHLKRLEEIQLDIKEIFNKFENKKESAAQFVDEKRQSLVDRSTSITVVLKALKWLGFTPVIAAILLLFNKFPVIPTFFL</sequence>
<reference evidence="2 3" key="2">
    <citation type="journal article" date="2016" name="Microb. Ecol.">
        <title>Genome Characteristics of a Novel Type I Methanotroph (Sn10-6) Isolated from a Flooded Indian Rice Field.</title>
        <authorList>
            <person name="Rahalkar M.C."/>
            <person name="Pandit P.S."/>
            <person name="Dhakephalkar P.K."/>
            <person name="Pore S."/>
            <person name="Arora P."/>
            <person name="Kapse N."/>
        </authorList>
    </citation>
    <scope>NUCLEOTIDE SEQUENCE [LARGE SCALE GENOMIC DNA]</scope>
    <source>
        <strain evidence="2 3">Sn10-6</strain>
    </source>
</reference>
<dbReference type="Proteomes" id="UP000033684">
    <property type="component" value="Unassembled WGS sequence"/>
</dbReference>
<keyword evidence="1" id="KW-0472">Membrane</keyword>
<keyword evidence="1" id="KW-1133">Transmembrane helix</keyword>
<organism evidence="2 3">
    <name type="scientific">Methylocucumis oryzae</name>
    <dbReference type="NCBI Taxonomy" id="1632867"/>
    <lineage>
        <taxon>Bacteria</taxon>
        <taxon>Pseudomonadati</taxon>
        <taxon>Pseudomonadota</taxon>
        <taxon>Gammaproteobacteria</taxon>
        <taxon>Methylococcales</taxon>
        <taxon>Methylococcaceae</taxon>
        <taxon>Methylocucumis</taxon>
    </lineage>
</organism>
<keyword evidence="1" id="KW-0812">Transmembrane</keyword>
<protein>
    <submittedName>
        <fullName evidence="2">Uncharacterized protein</fullName>
    </submittedName>
</protein>
<evidence type="ECO:0000256" key="1">
    <source>
        <dbReference type="SAM" id="Phobius"/>
    </source>
</evidence>
<gene>
    <name evidence="2" type="ORF">VZ94_17755</name>
</gene>
<name>A0A0F3IJ09_9GAMM</name>
<reference evidence="3" key="1">
    <citation type="submission" date="2015-03" db="EMBL/GenBank/DDBJ databases">
        <title>Draft genome sequence of a novel methanotroph (Sn10-6) isolated from flooded ricefield rhizosphere in India.</title>
        <authorList>
            <person name="Pandit P.S."/>
            <person name="Pore S.D."/>
            <person name="Arora P."/>
            <person name="Kapse N.G."/>
            <person name="Dhakephalkar P.K."/>
            <person name="Rahalkar M.C."/>
        </authorList>
    </citation>
    <scope>NUCLEOTIDE SEQUENCE [LARGE SCALE GENOMIC DNA]</scope>
    <source>
        <strain evidence="3">Sn10-6</strain>
    </source>
</reference>
<keyword evidence="3" id="KW-1185">Reference proteome</keyword>
<feature type="transmembrane region" description="Helical" evidence="1">
    <location>
        <begin position="57"/>
        <end position="75"/>
    </location>
</feature>
<dbReference type="AlphaFoldDB" id="A0A0F3IJ09"/>
<dbReference type="EMBL" id="LAJX01000218">
    <property type="protein sequence ID" value="KJV05509.1"/>
    <property type="molecule type" value="Genomic_DNA"/>
</dbReference>
<evidence type="ECO:0000313" key="3">
    <source>
        <dbReference type="Proteomes" id="UP000033684"/>
    </source>
</evidence>